<organism evidence="3 4">
    <name type="scientific">Ramazzottius varieornatus</name>
    <name type="common">Water bear</name>
    <name type="synonym">Tardigrade</name>
    <dbReference type="NCBI Taxonomy" id="947166"/>
    <lineage>
        <taxon>Eukaryota</taxon>
        <taxon>Metazoa</taxon>
        <taxon>Ecdysozoa</taxon>
        <taxon>Tardigrada</taxon>
        <taxon>Eutardigrada</taxon>
        <taxon>Parachela</taxon>
        <taxon>Hypsibioidea</taxon>
        <taxon>Ramazzottiidae</taxon>
        <taxon>Ramazzottius</taxon>
    </lineage>
</organism>
<feature type="compositionally biased region" description="Low complexity" evidence="1">
    <location>
        <begin position="47"/>
        <end position="80"/>
    </location>
</feature>
<accession>A0A1D1W059</accession>
<gene>
    <name evidence="3" type="primary">RvY_14924-1</name>
    <name evidence="3" type="synonym">RvY_14924.1</name>
    <name evidence="3" type="ORF">RvY_14924</name>
</gene>
<dbReference type="Proteomes" id="UP000186922">
    <property type="component" value="Unassembled WGS sequence"/>
</dbReference>
<reference evidence="3 4" key="1">
    <citation type="journal article" date="2016" name="Nat. Commun.">
        <title>Extremotolerant tardigrade genome and improved radiotolerance of human cultured cells by tardigrade-unique protein.</title>
        <authorList>
            <person name="Hashimoto T."/>
            <person name="Horikawa D.D."/>
            <person name="Saito Y."/>
            <person name="Kuwahara H."/>
            <person name="Kozuka-Hata H."/>
            <person name="Shin-I T."/>
            <person name="Minakuchi Y."/>
            <person name="Ohishi K."/>
            <person name="Motoyama A."/>
            <person name="Aizu T."/>
            <person name="Enomoto A."/>
            <person name="Kondo K."/>
            <person name="Tanaka S."/>
            <person name="Hara Y."/>
            <person name="Koshikawa S."/>
            <person name="Sagara H."/>
            <person name="Miura T."/>
            <person name="Yokobori S."/>
            <person name="Miyagawa K."/>
            <person name="Suzuki Y."/>
            <person name="Kubo T."/>
            <person name="Oyama M."/>
            <person name="Kohara Y."/>
            <person name="Fujiyama A."/>
            <person name="Arakawa K."/>
            <person name="Katayama T."/>
            <person name="Toyoda A."/>
            <person name="Kunieda T."/>
        </authorList>
    </citation>
    <scope>NUCLEOTIDE SEQUENCE [LARGE SCALE GENOMIC DNA]</scope>
    <source>
        <strain evidence="3 4">YOKOZUNA-1</strain>
    </source>
</reference>
<dbReference type="AlphaFoldDB" id="A0A1D1W059"/>
<dbReference type="EMBL" id="BDGG01000011">
    <property type="protein sequence ID" value="GAV04674.1"/>
    <property type="molecule type" value="Genomic_DNA"/>
</dbReference>
<comment type="caution">
    <text evidence="3">The sequence shown here is derived from an EMBL/GenBank/DDBJ whole genome shotgun (WGS) entry which is preliminary data.</text>
</comment>
<name>A0A1D1W059_RAMVA</name>
<evidence type="ECO:0000256" key="1">
    <source>
        <dbReference type="SAM" id="MobiDB-lite"/>
    </source>
</evidence>
<sequence length="125" mass="13458">MEYLLLLAIALCCGTVVHGQMGGPVPLPMPGAGNGPMNPFTGPVPPRQMNMNGPNRNNNMMNNNRNVNMNPRPQRPAQQRSQTDQMLDNMGMGGIQPFYAALANELTRSPTGMGMGGQEGMPGRY</sequence>
<evidence type="ECO:0000313" key="4">
    <source>
        <dbReference type="Proteomes" id="UP000186922"/>
    </source>
</evidence>
<keyword evidence="2" id="KW-0732">Signal</keyword>
<evidence type="ECO:0000256" key="2">
    <source>
        <dbReference type="SAM" id="SignalP"/>
    </source>
</evidence>
<feature type="chain" id="PRO_5008899048" evidence="2">
    <location>
        <begin position="20"/>
        <end position="125"/>
    </location>
</feature>
<dbReference type="OrthoDB" id="10639041at2759"/>
<evidence type="ECO:0000313" key="3">
    <source>
        <dbReference type="EMBL" id="GAV04674.1"/>
    </source>
</evidence>
<proteinExistence type="predicted"/>
<protein>
    <submittedName>
        <fullName evidence="3">Uncharacterized protein</fullName>
    </submittedName>
</protein>
<keyword evidence="4" id="KW-1185">Reference proteome</keyword>
<feature type="signal peptide" evidence="2">
    <location>
        <begin position="1"/>
        <end position="19"/>
    </location>
</feature>
<feature type="region of interest" description="Disordered" evidence="1">
    <location>
        <begin position="34"/>
        <end position="90"/>
    </location>
</feature>